<keyword evidence="5" id="KW-0949">S-adenosyl-L-methionine</keyword>
<dbReference type="InterPro" id="IPR006467">
    <property type="entry name" value="MiaB-like_bact"/>
</dbReference>
<proteinExistence type="predicted"/>
<keyword evidence="13" id="KW-1185">Reference proteome</keyword>
<dbReference type="Pfam" id="PF00919">
    <property type="entry name" value="UPF0004"/>
    <property type="match status" value="1"/>
</dbReference>
<dbReference type="NCBIfam" id="TIGR00089">
    <property type="entry name" value="MiaB/RimO family radical SAM methylthiotransferase"/>
    <property type="match status" value="1"/>
</dbReference>
<evidence type="ECO:0000313" key="12">
    <source>
        <dbReference type="EMBL" id="TGK07363.1"/>
    </source>
</evidence>
<keyword evidence="6" id="KW-0819">tRNA processing</keyword>
<dbReference type="SFLD" id="SFLDS00029">
    <property type="entry name" value="Radical_SAM"/>
    <property type="match status" value="1"/>
</dbReference>
<evidence type="ECO:0000259" key="10">
    <source>
        <dbReference type="PROSITE" id="PS51449"/>
    </source>
</evidence>
<evidence type="ECO:0000256" key="4">
    <source>
        <dbReference type="ARBA" id="ARBA00022679"/>
    </source>
</evidence>
<name>A0A4R9G7A9_9LEPT</name>
<dbReference type="InterPro" id="IPR006638">
    <property type="entry name" value="Elp3/MiaA/NifB-like_rSAM"/>
</dbReference>
<evidence type="ECO:0000256" key="3">
    <source>
        <dbReference type="ARBA" id="ARBA00022490"/>
    </source>
</evidence>
<dbReference type="Pfam" id="PF04055">
    <property type="entry name" value="Radical_SAM"/>
    <property type="match status" value="1"/>
</dbReference>
<dbReference type="InterPro" id="IPR005839">
    <property type="entry name" value="Methylthiotransferase"/>
</dbReference>
<dbReference type="GO" id="GO:0051539">
    <property type="term" value="F:4 iron, 4 sulfur cluster binding"/>
    <property type="evidence" value="ECO:0007669"/>
    <property type="project" value="UniProtKB-KW"/>
</dbReference>
<feature type="domain" description="Radical SAM core" evidence="11">
    <location>
        <begin position="139"/>
        <end position="369"/>
    </location>
</feature>
<dbReference type="NCBIfam" id="TIGR01579">
    <property type="entry name" value="MiaB-like-C"/>
    <property type="match status" value="1"/>
</dbReference>
<dbReference type="InterPro" id="IPR013848">
    <property type="entry name" value="Methylthiotransferase_N"/>
</dbReference>
<dbReference type="Gene3D" id="3.40.50.12160">
    <property type="entry name" value="Methylthiotransferase, N-terminal domain"/>
    <property type="match status" value="1"/>
</dbReference>
<gene>
    <name evidence="12" type="primary">mtaB</name>
    <name evidence="12" type="ORF">EHO59_04455</name>
</gene>
<dbReference type="SFLD" id="SFLDG01061">
    <property type="entry name" value="methylthiotransferase"/>
    <property type="match status" value="1"/>
</dbReference>
<comment type="caution">
    <text evidence="12">The sequence shown here is derived from an EMBL/GenBank/DDBJ whole genome shotgun (WGS) entry which is preliminary data.</text>
</comment>
<evidence type="ECO:0000256" key="7">
    <source>
        <dbReference type="ARBA" id="ARBA00022723"/>
    </source>
</evidence>
<dbReference type="PANTHER" id="PTHR11918">
    <property type="entry name" value="RADICAL SAM PROTEINS"/>
    <property type="match status" value="1"/>
</dbReference>
<dbReference type="SMART" id="SM00729">
    <property type="entry name" value="Elp3"/>
    <property type="match status" value="1"/>
</dbReference>
<dbReference type="InterPro" id="IPR020612">
    <property type="entry name" value="Methylthiotransferase_CS"/>
</dbReference>
<evidence type="ECO:0000256" key="6">
    <source>
        <dbReference type="ARBA" id="ARBA00022694"/>
    </source>
</evidence>
<protein>
    <submittedName>
        <fullName evidence="12">tRNA (N(6)-L-threonylcarbamoyladenosine(37)-C(2))-methylthiotransferase MtaB</fullName>
    </submittedName>
</protein>
<comment type="cofactor">
    <cofactor evidence="1">
        <name>[4Fe-4S] cluster</name>
        <dbReference type="ChEBI" id="CHEBI:49883"/>
    </cofactor>
</comment>
<dbReference type="PANTHER" id="PTHR11918:SF45">
    <property type="entry name" value="THREONYLCARBAMOYLADENOSINE TRNA METHYLTHIOTRANSFERASE"/>
    <property type="match status" value="1"/>
</dbReference>
<dbReference type="RefSeq" id="WP_135585134.1">
    <property type="nucleotide sequence ID" value="NZ_RQEP01000005.1"/>
</dbReference>
<accession>A0A4R9G7A9</accession>
<organism evidence="12 13">
    <name type="scientific">Leptospira semungkisensis</name>
    <dbReference type="NCBI Taxonomy" id="2484985"/>
    <lineage>
        <taxon>Bacteria</taxon>
        <taxon>Pseudomonadati</taxon>
        <taxon>Spirochaetota</taxon>
        <taxon>Spirochaetia</taxon>
        <taxon>Leptospirales</taxon>
        <taxon>Leptospiraceae</taxon>
        <taxon>Leptospira</taxon>
    </lineage>
</organism>
<keyword evidence="8" id="KW-0408">Iron</keyword>
<evidence type="ECO:0000259" key="11">
    <source>
        <dbReference type="PROSITE" id="PS51918"/>
    </source>
</evidence>
<keyword evidence="9" id="KW-0411">Iron-sulfur</keyword>
<dbReference type="GO" id="GO:0046872">
    <property type="term" value="F:metal ion binding"/>
    <property type="evidence" value="ECO:0007669"/>
    <property type="project" value="UniProtKB-KW"/>
</dbReference>
<dbReference type="InterPro" id="IPR007197">
    <property type="entry name" value="rSAM"/>
</dbReference>
<dbReference type="InterPro" id="IPR038135">
    <property type="entry name" value="Methylthiotransferase_N_sf"/>
</dbReference>
<dbReference type="PROSITE" id="PS51918">
    <property type="entry name" value="RADICAL_SAM"/>
    <property type="match status" value="1"/>
</dbReference>
<keyword evidence="2" id="KW-0004">4Fe-4S</keyword>
<keyword evidence="7" id="KW-0479">Metal-binding</keyword>
<dbReference type="FunFam" id="3.40.50.12160:FF:000004">
    <property type="entry name" value="Threonylcarbamoyladenosine tRNA methylthiotransferase MtaB"/>
    <property type="match status" value="1"/>
</dbReference>
<dbReference type="InterPro" id="IPR058240">
    <property type="entry name" value="rSAM_sf"/>
</dbReference>
<dbReference type="EMBL" id="RQEP01000005">
    <property type="protein sequence ID" value="TGK07363.1"/>
    <property type="molecule type" value="Genomic_DNA"/>
</dbReference>
<dbReference type="GO" id="GO:0035598">
    <property type="term" value="F:tRNA (N(6)-L-threonylcarbamoyladenosine(37)-C(2))-methylthiotransferase activity"/>
    <property type="evidence" value="ECO:0007669"/>
    <property type="project" value="TreeGrafter"/>
</dbReference>
<dbReference type="OrthoDB" id="9805215at2"/>
<evidence type="ECO:0000313" key="13">
    <source>
        <dbReference type="Proteomes" id="UP000297453"/>
    </source>
</evidence>
<keyword evidence="4 12" id="KW-0808">Transferase</keyword>
<dbReference type="Proteomes" id="UP000297453">
    <property type="component" value="Unassembled WGS sequence"/>
</dbReference>
<dbReference type="AlphaFoldDB" id="A0A4R9G7A9"/>
<feature type="domain" description="MTTase N-terminal" evidence="10">
    <location>
        <begin position="8"/>
        <end position="120"/>
    </location>
</feature>
<evidence type="ECO:0000256" key="9">
    <source>
        <dbReference type="ARBA" id="ARBA00023014"/>
    </source>
</evidence>
<evidence type="ECO:0000256" key="1">
    <source>
        <dbReference type="ARBA" id="ARBA00001966"/>
    </source>
</evidence>
<dbReference type="Gene3D" id="3.80.30.20">
    <property type="entry name" value="tm_1862 like domain"/>
    <property type="match status" value="1"/>
</dbReference>
<evidence type="ECO:0000256" key="2">
    <source>
        <dbReference type="ARBA" id="ARBA00022485"/>
    </source>
</evidence>
<dbReference type="InterPro" id="IPR023404">
    <property type="entry name" value="rSAM_horseshoe"/>
</dbReference>
<reference evidence="12" key="1">
    <citation type="journal article" date="2019" name="PLoS Negl. Trop. Dis.">
        <title>Revisiting the worldwide diversity of Leptospira species in the environment.</title>
        <authorList>
            <person name="Vincent A.T."/>
            <person name="Schiettekatte O."/>
            <person name="Bourhy P."/>
            <person name="Veyrier F.J."/>
            <person name="Picardeau M."/>
        </authorList>
    </citation>
    <scope>NUCLEOTIDE SEQUENCE [LARGE SCALE GENOMIC DNA]</scope>
    <source>
        <strain evidence="12">SSS9</strain>
    </source>
</reference>
<evidence type="ECO:0000256" key="5">
    <source>
        <dbReference type="ARBA" id="ARBA00022691"/>
    </source>
</evidence>
<sequence length="436" mass="48832">MPYLPGEKKVLFHTLGCRLNFFESDGLFSSLSKHGYSAATGEDVPDVVVVNTCTVTNKADSRNRNIIRNAIKRYPGAQVWVTGCYAQTDKDSIESIPGIAGVIGNEDKSRLPQMILEKEGIFSSAPEILDRFSYSDVLPHGHTRAYLKIQDGCDRQCSYCKIPQARGKGVSRNWNDVLDQVSFLQDNGVGEIMLTGVNLGWYRDSEGRKSFTKMLEAILNKLEYSRLRLSSIEPPDVGVELAELLTHPRFTPFLHVPLQSGSRSVLKRMKRSYTPETFRKRIELAKSKVPNLFLGTDVIVGFPGETEEDFQDSCSILDELGFAKIHAFPFSVRKNTSAEEYPETVSKEEKKERVHTLMQLSQRLHKSYAESQFSQKREAVLEKDGIAVTDNYLKAILPESDLRSLSPGQFLTVEIGDYVPEPGKEGKVIGRILAAV</sequence>
<dbReference type="SFLD" id="SFLDG01082">
    <property type="entry name" value="B12-binding_domain_containing"/>
    <property type="match status" value="1"/>
</dbReference>
<evidence type="ECO:0000256" key="8">
    <source>
        <dbReference type="ARBA" id="ARBA00023004"/>
    </source>
</evidence>
<dbReference type="PROSITE" id="PS51449">
    <property type="entry name" value="MTTASE_N"/>
    <property type="match status" value="1"/>
</dbReference>
<dbReference type="SUPFAM" id="SSF102114">
    <property type="entry name" value="Radical SAM enzymes"/>
    <property type="match status" value="1"/>
</dbReference>
<dbReference type="CDD" id="cd01335">
    <property type="entry name" value="Radical_SAM"/>
    <property type="match status" value="1"/>
</dbReference>
<dbReference type="PROSITE" id="PS01278">
    <property type="entry name" value="MTTASE_RADICAL"/>
    <property type="match status" value="1"/>
</dbReference>
<keyword evidence="3" id="KW-0963">Cytoplasm</keyword>